<reference evidence="6" key="2">
    <citation type="submission" date="2023-01" db="EMBL/GenBank/DDBJ databases">
        <authorList>
            <person name="Petersen C."/>
        </authorList>
    </citation>
    <scope>NUCLEOTIDE SEQUENCE</scope>
    <source>
        <strain evidence="6">IBT 17514</strain>
    </source>
</reference>
<gene>
    <name evidence="6" type="ORF">N7493_004359</name>
</gene>
<evidence type="ECO:0008006" key="8">
    <source>
        <dbReference type="Google" id="ProtNLM"/>
    </source>
</evidence>
<evidence type="ECO:0000256" key="4">
    <source>
        <dbReference type="ARBA" id="ARBA00023163"/>
    </source>
</evidence>
<dbReference type="GO" id="GO:0005634">
    <property type="term" value="C:nucleus"/>
    <property type="evidence" value="ECO:0007669"/>
    <property type="project" value="UniProtKB-SubCell"/>
</dbReference>
<name>A0AAD6HP70_9EURO</name>
<dbReference type="Proteomes" id="UP001215712">
    <property type="component" value="Unassembled WGS sequence"/>
</dbReference>
<evidence type="ECO:0000256" key="5">
    <source>
        <dbReference type="ARBA" id="ARBA00023242"/>
    </source>
</evidence>
<keyword evidence="3" id="KW-0238">DNA-binding</keyword>
<proteinExistence type="predicted"/>
<dbReference type="AlphaFoldDB" id="A0AAD6HP70"/>
<keyword evidence="4" id="KW-0804">Transcription</keyword>
<accession>A0AAD6HP70</accession>
<dbReference type="PANTHER" id="PTHR31845">
    <property type="entry name" value="FINGER DOMAIN PROTEIN, PUTATIVE-RELATED"/>
    <property type="match status" value="1"/>
</dbReference>
<dbReference type="GO" id="GO:0000976">
    <property type="term" value="F:transcription cis-regulatory region binding"/>
    <property type="evidence" value="ECO:0007669"/>
    <property type="project" value="TreeGrafter"/>
</dbReference>
<dbReference type="PANTHER" id="PTHR31845:SF37">
    <property type="entry name" value="TRANSCRIPTION FACTOR DOMAIN-CONTAINING PROTEIN"/>
    <property type="match status" value="1"/>
</dbReference>
<comment type="caution">
    <text evidence="6">The sequence shown here is derived from an EMBL/GenBank/DDBJ whole genome shotgun (WGS) entry which is preliminary data.</text>
</comment>
<sequence length="590" mass="66262">MIQSVSVGSSRCLRLKKECYFRPARPRATQKKRSTRIEALEDKIDLIMGQINRSQGSDTSHSTPKSDTSDVIAKKHAHAMPKGRGHTNGTIQRLDIIDAIGKGLVSYDLASELLEEYRKASALFPFVAISETTTVKELRAEKPFLLLCILTVSSFRDDVLLKSLEELLKRYVAEVIIHSAHDAHPPHLETIQGLLVILAGTRQLYQLCRFSHYIHLAIGIINDARMDRPPKYRVPTRLDVGGETDQTEVESGPGPDDSRALIGIFLLNSTNAILMQKTCTFPWSPFIESCAADLSQKCEYPGDQYMIYYVQLQHMLERMNSLTAIGIEGHPDVEQRIRLFRNEVEQYKNQLVVPPTCDVLIATQYHTLELQLCQITLLDKKSNTTPDNFLLSRSDILCHGLASMKRFLEYYYTLPPLLETSFNIINWLEIGFLLAAACKLVIAALDPSLRHNPQVQNLRDALDMSNILEYFINRLDHVAKNCKDMEFSHYSQWLSAAKIWFEKTFQLASLEASKIIATTSGLTSVENGVTGFEGGYGSASGSQLVDPSEGLQIETDVNLNLFGLDFDVTIEELMGNMGGPMAMPSMFDFR</sequence>
<reference evidence="6" key="1">
    <citation type="journal article" date="2023" name="IMA Fungus">
        <title>Comparative genomic study of the Penicillium genus elucidates a diverse pangenome and 15 lateral gene transfer events.</title>
        <authorList>
            <person name="Petersen C."/>
            <person name="Sorensen T."/>
            <person name="Nielsen M.R."/>
            <person name="Sondergaard T.E."/>
            <person name="Sorensen J.L."/>
            <person name="Fitzpatrick D.A."/>
            <person name="Frisvad J.C."/>
            <person name="Nielsen K.L."/>
        </authorList>
    </citation>
    <scope>NUCLEOTIDE SEQUENCE</scope>
    <source>
        <strain evidence="6">IBT 17514</strain>
    </source>
</reference>
<evidence type="ECO:0000313" key="7">
    <source>
        <dbReference type="Proteomes" id="UP001215712"/>
    </source>
</evidence>
<dbReference type="InterPro" id="IPR051089">
    <property type="entry name" value="prtT"/>
</dbReference>
<keyword evidence="2" id="KW-0805">Transcription regulation</keyword>
<evidence type="ECO:0000313" key="6">
    <source>
        <dbReference type="EMBL" id="KAJ5728029.1"/>
    </source>
</evidence>
<comment type="subcellular location">
    <subcellularLocation>
        <location evidence="1">Nucleus</location>
    </subcellularLocation>
</comment>
<evidence type="ECO:0000256" key="2">
    <source>
        <dbReference type="ARBA" id="ARBA00023015"/>
    </source>
</evidence>
<dbReference type="EMBL" id="JAQJAN010000005">
    <property type="protein sequence ID" value="KAJ5728029.1"/>
    <property type="molecule type" value="Genomic_DNA"/>
</dbReference>
<keyword evidence="5" id="KW-0539">Nucleus</keyword>
<dbReference type="GO" id="GO:0000981">
    <property type="term" value="F:DNA-binding transcription factor activity, RNA polymerase II-specific"/>
    <property type="evidence" value="ECO:0007669"/>
    <property type="project" value="TreeGrafter"/>
</dbReference>
<protein>
    <recommendedName>
        <fullName evidence="8">Transcription factor domain-containing protein</fullName>
    </recommendedName>
</protein>
<evidence type="ECO:0000256" key="1">
    <source>
        <dbReference type="ARBA" id="ARBA00004123"/>
    </source>
</evidence>
<organism evidence="6 7">
    <name type="scientific">Penicillium malachiteum</name>
    <dbReference type="NCBI Taxonomy" id="1324776"/>
    <lineage>
        <taxon>Eukaryota</taxon>
        <taxon>Fungi</taxon>
        <taxon>Dikarya</taxon>
        <taxon>Ascomycota</taxon>
        <taxon>Pezizomycotina</taxon>
        <taxon>Eurotiomycetes</taxon>
        <taxon>Eurotiomycetidae</taxon>
        <taxon>Eurotiales</taxon>
        <taxon>Aspergillaceae</taxon>
        <taxon>Penicillium</taxon>
    </lineage>
</organism>
<evidence type="ECO:0000256" key="3">
    <source>
        <dbReference type="ARBA" id="ARBA00023125"/>
    </source>
</evidence>
<keyword evidence="7" id="KW-1185">Reference proteome</keyword>
<dbReference type="CDD" id="cd12148">
    <property type="entry name" value="fungal_TF_MHR"/>
    <property type="match status" value="1"/>
</dbReference>